<evidence type="ECO:0000259" key="4">
    <source>
        <dbReference type="SMART" id="SM00822"/>
    </source>
</evidence>
<feature type="domain" description="Ketoreductase" evidence="4">
    <location>
        <begin position="38"/>
        <end position="219"/>
    </location>
</feature>
<dbReference type="AlphaFoldDB" id="A0A1X1WQR3"/>
<accession>A0A1X1WQR3</accession>
<dbReference type="Proteomes" id="UP000193928">
    <property type="component" value="Unassembled WGS sequence"/>
</dbReference>
<dbReference type="GO" id="GO:0016491">
    <property type="term" value="F:oxidoreductase activity"/>
    <property type="evidence" value="ECO:0007669"/>
    <property type="project" value="UniProtKB-KW"/>
</dbReference>
<dbReference type="NCBIfam" id="NF004526">
    <property type="entry name" value="PRK05872.1"/>
    <property type="match status" value="1"/>
</dbReference>
<dbReference type="GO" id="GO:0016020">
    <property type="term" value="C:membrane"/>
    <property type="evidence" value="ECO:0007669"/>
    <property type="project" value="TreeGrafter"/>
</dbReference>
<dbReference type="InterPro" id="IPR020904">
    <property type="entry name" value="Sc_DH/Rdtase_CS"/>
</dbReference>
<keyword evidence="6" id="KW-1185">Reference proteome</keyword>
<organism evidence="5 6">
    <name type="scientific">Mycobacterium gordonae</name>
    <dbReference type="NCBI Taxonomy" id="1778"/>
    <lineage>
        <taxon>Bacteria</taxon>
        <taxon>Bacillati</taxon>
        <taxon>Actinomycetota</taxon>
        <taxon>Actinomycetes</taxon>
        <taxon>Mycobacteriales</taxon>
        <taxon>Mycobacteriaceae</taxon>
        <taxon>Mycobacterium</taxon>
    </lineage>
</organism>
<dbReference type="Pfam" id="PF00106">
    <property type="entry name" value="adh_short"/>
    <property type="match status" value="1"/>
</dbReference>
<dbReference type="SUPFAM" id="SSF51735">
    <property type="entry name" value="NAD(P)-binding Rossmann-fold domains"/>
    <property type="match status" value="1"/>
</dbReference>
<comment type="similarity">
    <text evidence="1 3">Belongs to the short-chain dehydrogenases/reductases (SDR) family.</text>
</comment>
<comment type="caution">
    <text evidence="5">The sequence shown here is derived from an EMBL/GenBank/DDBJ whole genome shotgun (WGS) entry which is preliminary data.</text>
</comment>
<evidence type="ECO:0000256" key="1">
    <source>
        <dbReference type="ARBA" id="ARBA00006484"/>
    </source>
</evidence>
<proteinExistence type="inferred from homology"/>
<name>A0A1X1WQR3_MYCGO</name>
<keyword evidence="2" id="KW-0560">Oxidoreductase</keyword>
<dbReference type="InterPro" id="IPR057326">
    <property type="entry name" value="KR_dom"/>
</dbReference>
<protein>
    <submittedName>
        <fullName evidence="5">Short-chain dehydrogenase</fullName>
    </submittedName>
</protein>
<evidence type="ECO:0000313" key="5">
    <source>
        <dbReference type="EMBL" id="ORV88975.1"/>
    </source>
</evidence>
<dbReference type="SMART" id="SM00822">
    <property type="entry name" value="PKS_KR"/>
    <property type="match status" value="1"/>
</dbReference>
<dbReference type="PRINTS" id="PR00081">
    <property type="entry name" value="GDHRDH"/>
</dbReference>
<reference evidence="5 6" key="1">
    <citation type="submission" date="2016-01" db="EMBL/GenBank/DDBJ databases">
        <title>The new phylogeny of the genus Mycobacterium.</title>
        <authorList>
            <person name="Tarcisio F."/>
            <person name="Conor M."/>
            <person name="Antonella G."/>
            <person name="Elisabetta G."/>
            <person name="Giulia F.S."/>
            <person name="Sara T."/>
            <person name="Anna F."/>
            <person name="Clotilde B."/>
            <person name="Roberto B."/>
            <person name="Veronica D.S."/>
            <person name="Fabio R."/>
            <person name="Monica P."/>
            <person name="Olivier J."/>
            <person name="Enrico T."/>
            <person name="Nicola S."/>
        </authorList>
    </citation>
    <scope>NUCLEOTIDE SEQUENCE [LARGE SCALE GENOMIC DNA]</scope>
    <source>
        <strain evidence="5 6">DSM 44160</strain>
    </source>
</reference>
<evidence type="ECO:0000313" key="6">
    <source>
        <dbReference type="Proteomes" id="UP000193928"/>
    </source>
</evidence>
<dbReference type="Gene3D" id="3.40.50.720">
    <property type="entry name" value="NAD(P)-binding Rossmann-like Domain"/>
    <property type="match status" value="1"/>
</dbReference>
<evidence type="ECO:0000256" key="3">
    <source>
        <dbReference type="RuleBase" id="RU000363"/>
    </source>
</evidence>
<dbReference type="RefSeq" id="WP_083271140.1">
    <property type="nucleotide sequence ID" value="NZ_JACKSU010000043.1"/>
</dbReference>
<sequence>MITDTIRALARATSRLPKALPLANRFFGGGSRQDIDGRVVFITGAARGLGAEIARQAYARGAQVALVGRRLDPLQQLADELGERAAAFEADVTDVEKLQRAAQDAVSTFGGIDVVVANAGIAPPSETVATIAPSEFERTVEVDLLGQWRTVRATLPALVQRQGHILFVGSIYAFFNGVLAAPYAVSKAGVEQLARALRVELAPQGLTTGIAYLGFIETDLAADVFAQQRATQVRQAIPSFVTRPIPVAEAARVVLDGIERRAARITAPAWVAPMLAMRGITTTVMDDLLLNNRAVAAAVSSADE</sequence>
<dbReference type="PRINTS" id="PR00080">
    <property type="entry name" value="SDRFAMILY"/>
</dbReference>
<dbReference type="InterPro" id="IPR002347">
    <property type="entry name" value="SDR_fam"/>
</dbReference>
<dbReference type="EMBL" id="LQOY01000070">
    <property type="protein sequence ID" value="ORV88975.1"/>
    <property type="molecule type" value="Genomic_DNA"/>
</dbReference>
<dbReference type="PANTHER" id="PTHR44196">
    <property type="entry name" value="DEHYDROGENASE/REDUCTASE SDR FAMILY MEMBER 7B"/>
    <property type="match status" value="1"/>
</dbReference>
<dbReference type="PANTHER" id="PTHR44196:SF1">
    <property type="entry name" value="DEHYDROGENASE_REDUCTASE SDR FAMILY MEMBER 7B"/>
    <property type="match status" value="1"/>
</dbReference>
<dbReference type="PROSITE" id="PS00061">
    <property type="entry name" value="ADH_SHORT"/>
    <property type="match status" value="1"/>
</dbReference>
<dbReference type="InterPro" id="IPR036291">
    <property type="entry name" value="NAD(P)-bd_dom_sf"/>
</dbReference>
<evidence type="ECO:0000256" key="2">
    <source>
        <dbReference type="ARBA" id="ARBA00023002"/>
    </source>
</evidence>
<dbReference type="CDD" id="cd05233">
    <property type="entry name" value="SDR_c"/>
    <property type="match status" value="1"/>
</dbReference>
<gene>
    <name evidence="5" type="ORF">AWC08_21960</name>
</gene>